<dbReference type="AlphaFoldDB" id="A0A154L576"/>
<dbReference type="Pfam" id="PF14559">
    <property type="entry name" value="TPR_19"/>
    <property type="match status" value="2"/>
</dbReference>
<dbReference type="Pfam" id="PF13432">
    <property type="entry name" value="TPR_16"/>
    <property type="match status" value="1"/>
</dbReference>
<evidence type="ECO:0000313" key="10">
    <source>
        <dbReference type="EMBL" id="KZB64433.1"/>
    </source>
</evidence>
<protein>
    <recommendedName>
        <fullName evidence="3">protein O-GlcNAc transferase</fullName>
        <ecNumber evidence="3">2.4.1.255</ecNumber>
    </recommendedName>
</protein>
<evidence type="ECO:0000256" key="5">
    <source>
        <dbReference type="ARBA" id="ARBA00022679"/>
    </source>
</evidence>
<feature type="domain" description="O-GlcNAc transferase C-terminal" evidence="9">
    <location>
        <begin position="493"/>
        <end position="667"/>
    </location>
</feature>
<dbReference type="PANTHER" id="PTHR44835">
    <property type="entry name" value="UDP-N-ACETYLGLUCOSAMINE--PEPTIDE N-ACETYLGLUCOSAMINYLTRANSFERASE SPINDLY-RELATED"/>
    <property type="match status" value="1"/>
</dbReference>
<dbReference type="Gene3D" id="1.25.40.10">
    <property type="entry name" value="Tetratricopeptide repeat domain"/>
    <property type="match status" value="2"/>
</dbReference>
<evidence type="ECO:0000256" key="3">
    <source>
        <dbReference type="ARBA" id="ARBA00011970"/>
    </source>
</evidence>
<comment type="pathway">
    <text evidence="1">Protein modification; protein glycosylation.</text>
</comment>
<name>A0A154L576_9PROT</name>
<comment type="similarity">
    <text evidence="2">Belongs to the glycosyltransferase 41 family. O-GlcNAc transferase subfamily.</text>
</comment>
<dbReference type="Gene3D" id="3.40.50.11380">
    <property type="match status" value="1"/>
</dbReference>
<evidence type="ECO:0000259" key="9">
    <source>
        <dbReference type="Pfam" id="PF13844"/>
    </source>
</evidence>
<evidence type="ECO:0000256" key="2">
    <source>
        <dbReference type="ARBA" id="ARBA00005386"/>
    </source>
</evidence>
<proteinExistence type="inferred from homology"/>
<dbReference type="SMART" id="SM00028">
    <property type="entry name" value="TPR"/>
    <property type="match status" value="7"/>
</dbReference>
<gene>
    <name evidence="10" type="ORF">AUP42_00520</name>
</gene>
<evidence type="ECO:0000256" key="4">
    <source>
        <dbReference type="ARBA" id="ARBA00022676"/>
    </source>
</evidence>
<feature type="repeat" description="TPR" evidence="8">
    <location>
        <begin position="5"/>
        <end position="38"/>
    </location>
</feature>
<dbReference type="SUPFAM" id="SSF48452">
    <property type="entry name" value="TPR-like"/>
    <property type="match status" value="1"/>
</dbReference>
<keyword evidence="5 10" id="KW-0808">Transferase</keyword>
<organism evidence="10 11">
    <name type="scientific">Thalassospira lucentensis</name>
    <dbReference type="NCBI Taxonomy" id="168935"/>
    <lineage>
        <taxon>Bacteria</taxon>
        <taxon>Pseudomonadati</taxon>
        <taxon>Pseudomonadota</taxon>
        <taxon>Alphaproteobacteria</taxon>
        <taxon>Rhodospirillales</taxon>
        <taxon>Thalassospiraceae</taxon>
        <taxon>Thalassospira</taxon>
    </lineage>
</organism>
<dbReference type="EC" id="2.4.1.255" evidence="3"/>
<dbReference type="PANTHER" id="PTHR44835:SF1">
    <property type="entry name" value="PROTEIN O-GLCNAC TRANSFERASE"/>
    <property type="match status" value="1"/>
</dbReference>
<dbReference type="InterPro" id="IPR019734">
    <property type="entry name" value="TPR_rpt"/>
</dbReference>
<feature type="domain" description="O-GlcNAc transferase C-terminal" evidence="9">
    <location>
        <begin position="320"/>
        <end position="458"/>
    </location>
</feature>
<dbReference type="RefSeq" id="WP_062951696.1">
    <property type="nucleotide sequence ID" value="NZ_LPVY01000012.1"/>
</dbReference>
<evidence type="ECO:0000256" key="6">
    <source>
        <dbReference type="ARBA" id="ARBA00022737"/>
    </source>
</evidence>
<keyword evidence="7 8" id="KW-0802">TPR repeat</keyword>
<comment type="caution">
    <text evidence="10">The sequence shown here is derived from an EMBL/GenBank/DDBJ whole genome shotgun (WGS) entry which is preliminary data.</text>
</comment>
<evidence type="ECO:0000256" key="8">
    <source>
        <dbReference type="PROSITE-ProRule" id="PRU00339"/>
    </source>
</evidence>
<dbReference type="InterPro" id="IPR029489">
    <property type="entry name" value="OGT/SEC/SPY_C"/>
</dbReference>
<evidence type="ECO:0000256" key="7">
    <source>
        <dbReference type="ARBA" id="ARBA00022803"/>
    </source>
</evidence>
<keyword evidence="6" id="KW-0677">Repeat</keyword>
<keyword evidence="4" id="KW-0328">Glycosyltransferase</keyword>
<sequence>MSADLKTLLRRGLSAHEGNRPDEAEKIYRRALSLSPGNPEVEHLLATLLTGIDRHREALELFDSCLPRLGANPAVRCNFAIALERAGQIEKAIDEFRQAISYHGDFPTALYHLARLEMPRGHIGQTVDLLGRLLGLKPDHYEGLLLFGEALHALGQEEAALASLDRAAEAAGITPNMICRVGDVSLRLGYPGMAQNLYQRALSIDPRHVPALHGLGRALSAQGDYAKAIAILKTAKRLAKGRIEIDLEIADIELQCGDIASAIAELTVLVEKHPANAAAHTALLAAVARLPDIGGVEYLKQARQWARSHMPALPEPNFTNSKQVDKRLRIGWLSPHFCEHASFALLSSVARHLNRNEVELFLYSATPRQDQTTRSWQVMADGWREVYGQSPLQIAERIRKDRIDILFDLTGPVANQPITVFAHRAAPVQASIAPMTTGISQMDYILVHHRGIPAKPAENKLFCENVQHLGSGPFAYAGADDAAPLSLLPAAIDEVVTFGCFDQLSNISDASLNCFARVLNKIKGSRLVIQDDVLGDAFARKTMLDRLRQAGLHTDRVNLIGAVSPEDKPDLYARIDIGLAPFPMIDIARYFDMLWHGIPFVTMAGETPASRTGLCLLSDVGLDALAAETQKGYVEKALLLTQDINALTTIRAGMRDRMKNSKAMSGQAAARELEEACRDMWKTWCAL</sequence>
<dbReference type="Pfam" id="PF13844">
    <property type="entry name" value="Glyco_transf_41"/>
    <property type="match status" value="2"/>
</dbReference>
<dbReference type="Gene3D" id="3.40.50.2000">
    <property type="entry name" value="Glycogen Phosphorylase B"/>
    <property type="match status" value="1"/>
</dbReference>
<dbReference type="OrthoDB" id="146908at2"/>
<dbReference type="Proteomes" id="UP000076335">
    <property type="component" value="Unassembled WGS sequence"/>
</dbReference>
<dbReference type="PROSITE" id="PS50005">
    <property type="entry name" value="TPR"/>
    <property type="match status" value="2"/>
</dbReference>
<evidence type="ECO:0000256" key="1">
    <source>
        <dbReference type="ARBA" id="ARBA00004922"/>
    </source>
</evidence>
<dbReference type="InterPro" id="IPR011990">
    <property type="entry name" value="TPR-like_helical_dom_sf"/>
</dbReference>
<evidence type="ECO:0000313" key="11">
    <source>
        <dbReference type="Proteomes" id="UP000076335"/>
    </source>
</evidence>
<feature type="repeat" description="TPR" evidence="8">
    <location>
        <begin position="175"/>
        <end position="208"/>
    </location>
</feature>
<accession>A0A154L576</accession>
<reference evidence="10 11" key="1">
    <citation type="submission" date="2015-12" db="EMBL/GenBank/DDBJ databases">
        <title>Genome sequence of Thalassospira lucentensis MCCC 1A02072.</title>
        <authorList>
            <person name="Lu L."/>
            <person name="Lai Q."/>
            <person name="Shao Z."/>
            <person name="Qian P."/>
        </authorList>
    </citation>
    <scope>NUCLEOTIDE SEQUENCE [LARGE SCALE GENOMIC DNA]</scope>
    <source>
        <strain evidence="10 11">MCCC 1A02072</strain>
    </source>
</reference>
<dbReference type="InterPro" id="IPR051939">
    <property type="entry name" value="Glycosyltr_41/O-GlcNAc_trsf"/>
</dbReference>
<dbReference type="EMBL" id="LPVY01000012">
    <property type="protein sequence ID" value="KZB64433.1"/>
    <property type="molecule type" value="Genomic_DNA"/>
</dbReference>
<dbReference type="GO" id="GO:0097363">
    <property type="term" value="F:protein O-acetylglucosaminyltransferase activity"/>
    <property type="evidence" value="ECO:0007669"/>
    <property type="project" value="UniProtKB-EC"/>
</dbReference>